<evidence type="ECO:0000313" key="1">
    <source>
        <dbReference type="EMBL" id="KAI9452148.1"/>
    </source>
</evidence>
<accession>A0ACC0TY09</accession>
<dbReference type="Proteomes" id="UP001207468">
    <property type="component" value="Unassembled WGS sequence"/>
</dbReference>
<sequence>MRTTYVLAIFSLAVGIDPSFSLSCRLGSNQNHEGAPLSSSDSNHAVPKENPPSTSPHIMVRRAPLTDELKDQKHRLAISKEMEWQKLLGESERLKKSYYSELKDRQQLPVKRKSPLGILRSVIERFREDKARGYWWTLLQQQGKDT</sequence>
<comment type="caution">
    <text evidence="1">The sequence shown here is derived from an EMBL/GenBank/DDBJ whole genome shotgun (WGS) entry which is preliminary data.</text>
</comment>
<reference evidence="1" key="1">
    <citation type="submission" date="2021-03" db="EMBL/GenBank/DDBJ databases">
        <title>Evolutionary priming and transition to the ectomycorrhizal habit in an iconic lineage of mushroom-forming fungi: is preadaptation a requirement?</title>
        <authorList>
            <consortium name="DOE Joint Genome Institute"/>
            <person name="Looney B.P."/>
            <person name="Miyauchi S."/>
            <person name="Morin E."/>
            <person name="Drula E."/>
            <person name="Courty P.E."/>
            <person name="Chicoki N."/>
            <person name="Fauchery L."/>
            <person name="Kohler A."/>
            <person name="Kuo A."/>
            <person name="LaButti K."/>
            <person name="Pangilinan J."/>
            <person name="Lipzen A."/>
            <person name="Riley R."/>
            <person name="Andreopoulos W."/>
            <person name="He G."/>
            <person name="Johnson J."/>
            <person name="Barry K.W."/>
            <person name="Grigoriev I.V."/>
            <person name="Nagy L."/>
            <person name="Hibbett D."/>
            <person name="Henrissat B."/>
            <person name="Matheny P.B."/>
            <person name="Labbe J."/>
            <person name="Martin A.F."/>
        </authorList>
    </citation>
    <scope>NUCLEOTIDE SEQUENCE</scope>
    <source>
        <strain evidence="1">BPL698</strain>
    </source>
</reference>
<gene>
    <name evidence="1" type="ORF">F5148DRAFT_1237090</name>
</gene>
<keyword evidence="2" id="KW-1185">Reference proteome</keyword>
<protein>
    <submittedName>
        <fullName evidence="1">Uncharacterized protein</fullName>
    </submittedName>
</protein>
<name>A0ACC0TY09_9AGAM</name>
<evidence type="ECO:0000313" key="2">
    <source>
        <dbReference type="Proteomes" id="UP001207468"/>
    </source>
</evidence>
<proteinExistence type="predicted"/>
<organism evidence="1 2">
    <name type="scientific">Russula earlei</name>
    <dbReference type="NCBI Taxonomy" id="71964"/>
    <lineage>
        <taxon>Eukaryota</taxon>
        <taxon>Fungi</taxon>
        <taxon>Dikarya</taxon>
        <taxon>Basidiomycota</taxon>
        <taxon>Agaricomycotina</taxon>
        <taxon>Agaricomycetes</taxon>
        <taxon>Russulales</taxon>
        <taxon>Russulaceae</taxon>
        <taxon>Russula</taxon>
    </lineage>
</organism>
<dbReference type="EMBL" id="JAGFNK010000347">
    <property type="protein sequence ID" value="KAI9452148.1"/>
    <property type="molecule type" value="Genomic_DNA"/>
</dbReference>